<dbReference type="PROSITE" id="PS51755">
    <property type="entry name" value="OMPR_PHOB"/>
    <property type="match status" value="1"/>
</dbReference>
<dbReference type="GO" id="GO:0000156">
    <property type="term" value="F:phosphorelay response regulator activity"/>
    <property type="evidence" value="ECO:0007669"/>
    <property type="project" value="TreeGrafter"/>
</dbReference>
<evidence type="ECO:0000313" key="11">
    <source>
        <dbReference type="Proteomes" id="UP000628442"/>
    </source>
</evidence>
<dbReference type="SMART" id="SM00862">
    <property type="entry name" value="Trans_reg_C"/>
    <property type="match status" value="1"/>
</dbReference>
<dbReference type="GO" id="GO:0006355">
    <property type="term" value="P:regulation of DNA-templated transcription"/>
    <property type="evidence" value="ECO:0007669"/>
    <property type="project" value="InterPro"/>
</dbReference>
<evidence type="ECO:0000256" key="4">
    <source>
        <dbReference type="PROSITE-ProRule" id="PRU00169"/>
    </source>
</evidence>
<dbReference type="SMART" id="SM00448">
    <property type="entry name" value="REC"/>
    <property type="match status" value="1"/>
</dbReference>
<keyword evidence="2 5" id="KW-0238">DNA-binding</keyword>
<name>A0A411X4I8_9BURK</name>
<evidence type="ECO:0000313" key="8">
    <source>
        <dbReference type="EMBL" id="GGY61585.1"/>
    </source>
</evidence>
<dbReference type="CDD" id="cd00383">
    <property type="entry name" value="trans_reg_C"/>
    <property type="match status" value="1"/>
</dbReference>
<dbReference type="PROSITE" id="PS50110">
    <property type="entry name" value="RESPONSE_REGULATORY"/>
    <property type="match status" value="1"/>
</dbReference>
<evidence type="ECO:0000256" key="3">
    <source>
        <dbReference type="ARBA" id="ARBA00023163"/>
    </source>
</evidence>
<evidence type="ECO:0000313" key="10">
    <source>
        <dbReference type="Proteomes" id="UP000292307"/>
    </source>
</evidence>
<dbReference type="EMBL" id="CP036401">
    <property type="protein sequence ID" value="QBI03788.1"/>
    <property type="molecule type" value="Genomic_DNA"/>
</dbReference>
<dbReference type="OrthoDB" id="9802426at2"/>
<accession>A0A411X4I8</accession>
<evidence type="ECO:0000256" key="1">
    <source>
        <dbReference type="ARBA" id="ARBA00023015"/>
    </source>
</evidence>
<dbReference type="GO" id="GO:0032993">
    <property type="term" value="C:protein-DNA complex"/>
    <property type="evidence" value="ECO:0007669"/>
    <property type="project" value="TreeGrafter"/>
</dbReference>
<keyword evidence="4" id="KW-0597">Phosphoprotein</keyword>
<dbReference type="GO" id="GO:0000976">
    <property type="term" value="F:transcription cis-regulatory region binding"/>
    <property type="evidence" value="ECO:0007669"/>
    <property type="project" value="TreeGrafter"/>
</dbReference>
<reference evidence="8" key="3">
    <citation type="submission" date="2022-12" db="EMBL/GenBank/DDBJ databases">
        <authorList>
            <person name="Sun Q."/>
            <person name="Kim S."/>
        </authorList>
    </citation>
    <scope>NUCLEOTIDE SEQUENCE</scope>
    <source>
        <strain evidence="8">KCTC 12343</strain>
    </source>
</reference>
<dbReference type="Pfam" id="PF00072">
    <property type="entry name" value="Response_reg"/>
    <property type="match status" value="1"/>
</dbReference>
<dbReference type="InterPro" id="IPR001789">
    <property type="entry name" value="Sig_transdc_resp-reg_receiver"/>
</dbReference>
<dbReference type="Gene3D" id="3.40.50.2300">
    <property type="match status" value="1"/>
</dbReference>
<evidence type="ECO:0000256" key="5">
    <source>
        <dbReference type="PROSITE-ProRule" id="PRU01091"/>
    </source>
</evidence>
<evidence type="ECO:0000313" key="9">
    <source>
        <dbReference type="EMBL" id="QBI03788.1"/>
    </source>
</evidence>
<dbReference type="InterPro" id="IPR039420">
    <property type="entry name" value="WalR-like"/>
</dbReference>
<keyword evidence="3" id="KW-0804">Transcription</keyword>
<proteinExistence type="predicted"/>
<reference evidence="9 10" key="2">
    <citation type="submission" date="2019-02" db="EMBL/GenBank/DDBJ databases">
        <title>Draft Genome Sequences of Six Type Strains of the Genus Massilia.</title>
        <authorList>
            <person name="Miess H."/>
            <person name="Frediansyhah A."/>
            <person name="Gross H."/>
        </authorList>
    </citation>
    <scope>NUCLEOTIDE SEQUENCE [LARGE SCALE GENOMIC DNA]</scope>
    <source>
        <strain evidence="9 10">DSM 17472</strain>
    </source>
</reference>
<evidence type="ECO:0000259" key="6">
    <source>
        <dbReference type="PROSITE" id="PS50110"/>
    </source>
</evidence>
<evidence type="ECO:0000256" key="2">
    <source>
        <dbReference type="ARBA" id="ARBA00023125"/>
    </source>
</evidence>
<dbReference type="Gene3D" id="6.10.250.690">
    <property type="match status" value="1"/>
</dbReference>
<protein>
    <submittedName>
        <fullName evidence="8">DNA-binding response regulator</fullName>
    </submittedName>
    <submittedName>
        <fullName evidence="9">Response regulator transcription factor</fullName>
    </submittedName>
</protein>
<dbReference type="GO" id="GO:0005829">
    <property type="term" value="C:cytosol"/>
    <property type="evidence" value="ECO:0007669"/>
    <property type="project" value="TreeGrafter"/>
</dbReference>
<keyword evidence="1" id="KW-0805">Transcription regulation</keyword>
<reference evidence="8" key="1">
    <citation type="journal article" date="2014" name="Int. J. Syst. Evol. Microbiol.">
        <title>Complete genome sequence of Corynebacterium casei LMG S-19264T (=DSM 44701T), isolated from a smear-ripened cheese.</title>
        <authorList>
            <consortium name="US DOE Joint Genome Institute (JGI-PGF)"/>
            <person name="Walter F."/>
            <person name="Albersmeier A."/>
            <person name="Kalinowski J."/>
            <person name="Ruckert C."/>
        </authorList>
    </citation>
    <scope>NUCLEOTIDE SEQUENCE</scope>
    <source>
        <strain evidence="8">KCTC 12343</strain>
    </source>
</reference>
<dbReference type="PANTHER" id="PTHR48111:SF67">
    <property type="entry name" value="TRANSCRIPTIONAL REGULATORY PROTEIN TCTD"/>
    <property type="match status" value="1"/>
</dbReference>
<feature type="DNA-binding region" description="OmpR/PhoB-type" evidence="5">
    <location>
        <begin position="124"/>
        <end position="218"/>
    </location>
</feature>
<dbReference type="PANTHER" id="PTHR48111">
    <property type="entry name" value="REGULATOR OF RPOS"/>
    <property type="match status" value="1"/>
</dbReference>
<organism evidence="8 11">
    <name type="scientific">Pseudoduganella albidiflava</name>
    <dbReference type="NCBI Taxonomy" id="321983"/>
    <lineage>
        <taxon>Bacteria</taxon>
        <taxon>Pseudomonadati</taxon>
        <taxon>Pseudomonadota</taxon>
        <taxon>Betaproteobacteria</taxon>
        <taxon>Burkholderiales</taxon>
        <taxon>Oxalobacteraceae</taxon>
        <taxon>Telluria group</taxon>
        <taxon>Pseudoduganella</taxon>
    </lineage>
</organism>
<gene>
    <name evidence="8" type="primary">qseB</name>
    <name evidence="9" type="ORF">EYF70_25455</name>
    <name evidence="8" type="ORF">GCM10007387_50180</name>
</gene>
<dbReference type="RefSeq" id="WP_131147880.1">
    <property type="nucleotide sequence ID" value="NZ_BMWV01000015.1"/>
</dbReference>
<dbReference type="AlphaFoldDB" id="A0A411X4I8"/>
<dbReference type="Proteomes" id="UP000628442">
    <property type="component" value="Unassembled WGS sequence"/>
</dbReference>
<dbReference type="Proteomes" id="UP000292307">
    <property type="component" value="Chromosome"/>
</dbReference>
<dbReference type="Pfam" id="PF00486">
    <property type="entry name" value="Trans_reg_C"/>
    <property type="match status" value="1"/>
</dbReference>
<dbReference type="CDD" id="cd17624">
    <property type="entry name" value="REC_OmpR_PmrA-like"/>
    <property type="match status" value="1"/>
</dbReference>
<dbReference type="Gene3D" id="1.10.10.10">
    <property type="entry name" value="Winged helix-like DNA-binding domain superfamily/Winged helix DNA-binding domain"/>
    <property type="match status" value="1"/>
</dbReference>
<dbReference type="InterPro" id="IPR001867">
    <property type="entry name" value="OmpR/PhoB-type_DNA-bd"/>
</dbReference>
<keyword evidence="10" id="KW-1185">Reference proteome</keyword>
<dbReference type="InterPro" id="IPR011006">
    <property type="entry name" value="CheY-like_superfamily"/>
</dbReference>
<dbReference type="SUPFAM" id="SSF52172">
    <property type="entry name" value="CheY-like"/>
    <property type="match status" value="1"/>
</dbReference>
<feature type="domain" description="OmpR/PhoB-type" evidence="7">
    <location>
        <begin position="124"/>
        <end position="218"/>
    </location>
</feature>
<sequence length="221" mass="24457">MRILLVEDDTSLGDTIQAWLRLDQHAVDWVQRGDSAQTALMTHRYDCVLLDRGLPGLSGDALLAQLRAEGNHVPVILITAFNALADRVEGLDLGADDYLVKPFELEEMSARIRAAVRRGAGQVSNELVHGDIAINLDTRQATRAGQPVALTAREYHVLYALLLRRNSIVTRAQIEETLYGWGDEVESNAIEVYIHNLRKKLGSDSIVTVRGLGYRMKNDGG</sequence>
<dbReference type="InterPro" id="IPR036388">
    <property type="entry name" value="WH-like_DNA-bd_sf"/>
</dbReference>
<evidence type="ECO:0000259" key="7">
    <source>
        <dbReference type="PROSITE" id="PS51755"/>
    </source>
</evidence>
<feature type="domain" description="Response regulatory" evidence="6">
    <location>
        <begin position="2"/>
        <end position="116"/>
    </location>
</feature>
<dbReference type="EMBL" id="BMWV01000015">
    <property type="protein sequence ID" value="GGY61585.1"/>
    <property type="molecule type" value="Genomic_DNA"/>
</dbReference>
<feature type="modified residue" description="4-aspartylphosphate" evidence="4">
    <location>
        <position position="51"/>
    </location>
</feature>